<protein>
    <recommendedName>
        <fullName evidence="4">DNA-binding transcriptional regulator, MarR family</fullName>
    </recommendedName>
</protein>
<dbReference type="Gene3D" id="1.10.10.10">
    <property type="entry name" value="Winged helix-like DNA-binding domain superfamily/Winged helix DNA-binding domain"/>
    <property type="match status" value="1"/>
</dbReference>
<dbReference type="SUPFAM" id="SSF46785">
    <property type="entry name" value="Winged helix' DNA-binding domain"/>
    <property type="match status" value="1"/>
</dbReference>
<evidence type="ECO:0000256" key="1">
    <source>
        <dbReference type="SAM" id="MobiDB-lite"/>
    </source>
</evidence>
<sequence>MQGAMTNDTKSPSTSDPTNEFADVNKSTPFIGRPQSGKTQARSSADTDPYLEAAKLIRRVRSLRVDAMPPHLFGEASWDILLSLYIAHREQYRLTIMSVCNEAGVPLTTALRWLQQLVDEGLAIRRSNPLDRRTVHVELSADAIATMDQLMENVLKYNTSL</sequence>
<feature type="region of interest" description="Disordered" evidence="1">
    <location>
        <begin position="1"/>
        <end position="46"/>
    </location>
</feature>
<reference evidence="3" key="1">
    <citation type="journal article" date="2019" name="Int. J. Syst. Evol. Microbiol.">
        <title>The Global Catalogue of Microorganisms (GCM) 10K type strain sequencing project: providing services to taxonomists for standard genome sequencing and annotation.</title>
        <authorList>
            <consortium name="The Broad Institute Genomics Platform"/>
            <consortium name="The Broad Institute Genome Sequencing Center for Infectious Disease"/>
            <person name="Wu L."/>
            <person name="Ma J."/>
        </authorList>
    </citation>
    <scope>NUCLEOTIDE SEQUENCE [LARGE SCALE GENOMIC DNA]</scope>
    <source>
        <strain evidence="3">NBRC 102146</strain>
    </source>
</reference>
<evidence type="ECO:0000313" key="2">
    <source>
        <dbReference type="EMBL" id="GLR46602.1"/>
    </source>
</evidence>
<name>A0ABQ5Z538_9SPHN</name>
<comment type="caution">
    <text evidence="2">The sequence shown here is derived from an EMBL/GenBank/DDBJ whole genome shotgun (WGS) entry which is preliminary data.</text>
</comment>
<organism evidence="2 3">
    <name type="scientific">Sphingomonas astaxanthinifaciens DSM 22298</name>
    <dbReference type="NCBI Taxonomy" id="1123267"/>
    <lineage>
        <taxon>Bacteria</taxon>
        <taxon>Pseudomonadati</taxon>
        <taxon>Pseudomonadota</taxon>
        <taxon>Alphaproteobacteria</taxon>
        <taxon>Sphingomonadales</taxon>
        <taxon>Sphingomonadaceae</taxon>
        <taxon>Sphingomonas</taxon>
    </lineage>
</organism>
<dbReference type="Proteomes" id="UP001156703">
    <property type="component" value="Unassembled WGS sequence"/>
</dbReference>
<gene>
    <name evidence="2" type="ORF">GCM10007925_03130</name>
</gene>
<evidence type="ECO:0008006" key="4">
    <source>
        <dbReference type="Google" id="ProtNLM"/>
    </source>
</evidence>
<feature type="compositionally biased region" description="Polar residues" evidence="1">
    <location>
        <begin position="36"/>
        <end position="46"/>
    </location>
</feature>
<proteinExistence type="predicted"/>
<dbReference type="EMBL" id="BSOO01000002">
    <property type="protein sequence ID" value="GLR46602.1"/>
    <property type="molecule type" value="Genomic_DNA"/>
</dbReference>
<dbReference type="InterPro" id="IPR036390">
    <property type="entry name" value="WH_DNA-bd_sf"/>
</dbReference>
<accession>A0ABQ5Z538</accession>
<evidence type="ECO:0000313" key="3">
    <source>
        <dbReference type="Proteomes" id="UP001156703"/>
    </source>
</evidence>
<feature type="compositionally biased region" description="Polar residues" evidence="1">
    <location>
        <begin position="1"/>
        <end position="18"/>
    </location>
</feature>
<keyword evidence="3" id="KW-1185">Reference proteome</keyword>
<dbReference type="InterPro" id="IPR036388">
    <property type="entry name" value="WH-like_DNA-bd_sf"/>
</dbReference>